<dbReference type="Proteomes" id="UP000031668">
    <property type="component" value="Unassembled WGS sequence"/>
</dbReference>
<gene>
    <name evidence="2" type="ORF">RF11_12881</name>
</gene>
<organism evidence="2 3">
    <name type="scientific">Thelohanellus kitauei</name>
    <name type="common">Myxosporean</name>
    <dbReference type="NCBI Taxonomy" id="669202"/>
    <lineage>
        <taxon>Eukaryota</taxon>
        <taxon>Metazoa</taxon>
        <taxon>Cnidaria</taxon>
        <taxon>Myxozoa</taxon>
        <taxon>Myxosporea</taxon>
        <taxon>Bivalvulida</taxon>
        <taxon>Platysporina</taxon>
        <taxon>Myxobolidae</taxon>
        <taxon>Thelohanellus</taxon>
    </lineage>
</organism>
<keyword evidence="1" id="KW-0812">Transmembrane</keyword>
<sequence length="142" mass="16108">MFFAKISTIIISWIVFMVIAVGALLFSAKMVNVDSYLDGKFVVNVDDLSNMNRTVMQLSKDFNVTTAGDISRSSSEQSACQGKPPVGKLGYEKDDKYSCIYNDVYNDNIEYQGNFRSRSNTENDYEFENECIKEIIDRCNIS</sequence>
<comment type="caution">
    <text evidence="2">The sequence shown here is derived from an EMBL/GenBank/DDBJ whole genome shotgun (WGS) entry which is preliminary data.</text>
</comment>
<evidence type="ECO:0000313" key="2">
    <source>
        <dbReference type="EMBL" id="KII61466.1"/>
    </source>
</evidence>
<keyword evidence="3" id="KW-1185">Reference proteome</keyword>
<protein>
    <submittedName>
        <fullName evidence="2">Uncharacterized protein</fullName>
    </submittedName>
</protein>
<dbReference type="EMBL" id="JWZT01005339">
    <property type="protein sequence ID" value="KII61466.1"/>
    <property type="molecule type" value="Genomic_DNA"/>
</dbReference>
<keyword evidence="1" id="KW-1133">Transmembrane helix</keyword>
<keyword evidence="1" id="KW-0472">Membrane</keyword>
<name>A0A0C2MII3_THEKT</name>
<evidence type="ECO:0000313" key="3">
    <source>
        <dbReference type="Proteomes" id="UP000031668"/>
    </source>
</evidence>
<feature type="transmembrane region" description="Helical" evidence="1">
    <location>
        <begin position="6"/>
        <end position="26"/>
    </location>
</feature>
<evidence type="ECO:0000256" key="1">
    <source>
        <dbReference type="SAM" id="Phobius"/>
    </source>
</evidence>
<accession>A0A0C2MII3</accession>
<dbReference type="AlphaFoldDB" id="A0A0C2MII3"/>
<proteinExistence type="predicted"/>
<reference evidence="2 3" key="1">
    <citation type="journal article" date="2014" name="Genome Biol. Evol.">
        <title>The genome of the myxosporean Thelohanellus kitauei shows adaptations to nutrient acquisition within its fish host.</title>
        <authorList>
            <person name="Yang Y."/>
            <person name="Xiong J."/>
            <person name="Zhou Z."/>
            <person name="Huo F."/>
            <person name="Miao W."/>
            <person name="Ran C."/>
            <person name="Liu Y."/>
            <person name="Zhang J."/>
            <person name="Feng J."/>
            <person name="Wang M."/>
            <person name="Wang M."/>
            <person name="Wang L."/>
            <person name="Yao B."/>
        </authorList>
    </citation>
    <scope>NUCLEOTIDE SEQUENCE [LARGE SCALE GENOMIC DNA]</scope>
    <source>
        <strain evidence="2">Wuqing</strain>
    </source>
</reference>